<reference evidence="2" key="1">
    <citation type="journal article" date="2023" name="IScience">
        <title>Live-bearing cockroach genome reveals convergent evolutionary mechanisms linked to viviparity in insects and beyond.</title>
        <authorList>
            <person name="Fouks B."/>
            <person name="Harrison M.C."/>
            <person name="Mikhailova A.A."/>
            <person name="Marchal E."/>
            <person name="English S."/>
            <person name="Carruthers M."/>
            <person name="Jennings E.C."/>
            <person name="Chiamaka E.L."/>
            <person name="Frigard R.A."/>
            <person name="Pippel M."/>
            <person name="Attardo G.M."/>
            <person name="Benoit J.B."/>
            <person name="Bornberg-Bauer E."/>
            <person name="Tobe S.S."/>
        </authorList>
    </citation>
    <scope>NUCLEOTIDE SEQUENCE</scope>
    <source>
        <strain evidence="2">Stay&amp;Tobe</strain>
    </source>
</reference>
<comment type="caution">
    <text evidence="2">The sequence shown here is derived from an EMBL/GenBank/DDBJ whole genome shotgun (WGS) entry which is preliminary data.</text>
</comment>
<proteinExistence type="predicted"/>
<organism evidence="2 3">
    <name type="scientific">Diploptera punctata</name>
    <name type="common">Pacific beetle cockroach</name>
    <dbReference type="NCBI Taxonomy" id="6984"/>
    <lineage>
        <taxon>Eukaryota</taxon>
        <taxon>Metazoa</taxon>
        <taxon>Ecdysozoa</taxon>
        <taxon>Arthropoda</taxon>
        <taxon>Hexapoda</taxon>
        <taxon>Insecta</taxon>
        <taxon>Pterygota</taxon>
        <taxon>Neoptera</taxon>
        <taxon>Polyneoptera</taxon>
        <taxon>Dictyoptera</taxon>
        <taxon>Blattodea</taxon>
        <taxon>Blaberoidea</taxon>
        <taxon>Blaberidae</taxon>
        <taxon>Diplopterinae</taxon>
        <taxon>Diploptera</taxon>
    </lineage>
</organism>
<evidence type="ECO:0000313" key="3">
    <source>
        <dbReference type="Proteomes" id="UP001233999"/>
    </source>
</evidence>
<gene>
    <name evidence="2" type="ORF">L9F63_020964</name>
</gene>
<protein>
    <submittedName>
        <fullName evidence="2">Uncharacterized protein</fullName>
    </submittedName>
</protein>
<sequence length="68" mass="7781">YTLRLIVLISDISLPLLLLLQWFQVVVDIQLMAMNTDVIENNSTAYIVQRRYSSALCFSRPSGLLHTL</sequence>
<accession>A0AAD7ZQ78</accession>
<evidence type="ECO:0000313" key="2">
    <source>
        <dbReference type="EMBL" id="KAJ9584703.1"/>
    </source>
</evidence>
<evidence type="ECO:0000256" key="1">
    <source>
        <dbReference type="SAM" id="Phobius"/>
    </source>
</evidence>
<keyword evidence="1" id="KW-0812">Transmembrane</keyword>
<reference evidence="2" key="2">
    <citation type="submission" date="2023-05" db="EMBL/GenBank/DDBJ databases">
        <authorList>
            <person name="Fouks B."/>
        </authorList>
    </citation>
    <scope>NUCLEOTIDE SEQUENCE</scope>
    <source>
        <strain evidence="2">Stay&amp;Tobe</strain>
        <tissue evidence="2">Testes</tissue>
    </source>
</reference>
<keyword evidence="3" id="KW-1185">Reference proteome</keyword>
<feature type="non-terminal residue" evidence="2">
    <location>
        <position position="68"/>
    </location>
</feature>
<dbReference type="Proteomes" id="UP001233999">
    <property type="component" value="Unassembled WGS sequence"/>
</dbReference>
<dbReference type="AlphaFoldDB" id="A0AAD7ZQ78"/>
<keyword evidence="1" id="KW-0472">Membrane</keyword>
<name>A0AAD7ZQ78_DIPPU</name>
<dbReference type="EMBL" id="JASPKZ010007372">
    <property type="protein sequence ID" value="KAJ9584703.1"/>
    <property type="molecule type" value="Genomic_DNA"/>
</dbReference>
<feature type="non-terminal residue" evidence="2">
    <location>
        <position position="1"/>
    </location>
</feature>
<keyword evidence="1" id="KW-1133">Transmembrane helix</keyword>
<feature type="transmembrane region" description="Helical" evidence="1">
    <location>
        <begin position="6"/>
        <end position="27"/>
    </location>
</feature>